<keyword evidence="2 4" id="KW-0808">Transferase</keyword>
<feature type="binding site" evidence="4">
    <location>
        <position position="323"/>
    </location>
    <ligand>
        <name>S-adenosyl-L-methionine</name>
        <dbReference type="ChEBI" id="CHEBI:59789"/>
    </ligand>
</feature>
<dbReference type="NCBIfam" id="TIGR00479">
    <property type="entry name" value="rumA"/>
    <property type="match status" value="1"/>
</dbReference>
<dbReference type="InterPro" id="IPR030391">
    <property type="entry name" value="MeTrfase_TrmA_CS"/>
</dbReference>
<feature type="binding site" evidence="4">
    <location>
        <position position="366"/>
    </location>
    <ligand>
        <name>S-adenosyl-L-methionine</name>
        <dbReference type="ChEBI" id="CHEBI:59789"/>
    </ligand>
</feature>
<dbReference type="InterPro" id="IPR012340">
    <property type="entry name" value="NA-bd_OB-fold"/>
</dbReference>
<sequence>MKLTIERMTYGPDAIAHDGNGKAVFVRGGTPGDYVEAEILSEGSSFSRARIAEVLEPGPNRISSPCPLSDECGGCPWASLARTAQLEAKRSCVIDALTRIGHFSSDEAEKLVATCRHTDEAWGYRNKIELAFSRSSGRSMLGMHALGDNHVLKANACPLLDKHFARVPRAVAGALTYLSNSHDLSFERIGIRASRRTKNVEIALWTTPGPFPRAQAAKILNDALKTTSVVRVLTKGPSKARRIAGVERLSGSGYWHELIGDNRMSFSAPSFFQVNTAGAEQLISLVIDALQPTAEDIAMDLYSGAGTFTLPLAQTCDFVYAVESYGPAVRDLRRNLETANLTNVDAQGGDAGREFPDDEADIIVVDPPRSGLSEQVVELLCEQPARAIAYVSCDPATLSRDLARFRLNGAFDIASITPVDLFPQTFHVETVTHLVRSNRRSHS</sequence>
<name>A0A9D1HYN1_9ACTN</name>
<dbReference type="PROSITE" id="PS01230">
    <property type="entry name" value="TRMA_1"/>
    <property type="match status" value="1"/>
</dbReference>
<feature type="domain" description="TRAM" evidence="6">
    <location>
        <begin position="1"/>
        <end position="53"/>
    </location>
</feature>
<proteinExistence type="inferred from homology"/>
<gene>
    <name evidence="7" type="primary">rlmD</name>
    <name evidence="7" type="ORF">IAD17_02220</name>
</gene>
<evidence type="ECO:0000259" key="6">
    <source>
        <dbReference type="PROSITE" id="PS50926"/>
    </source>
</evidence>
<reference evidence="7" key="1">
    <citation type="submission" date="2020-10" db="EMBL/GenBank/DDBJ databases">
        <authorList>
            <person name="Gilroy R."/>
        </authorList>
    </citation>
    <scope>NUCLEOTIDE SEQUENCE</scope>
    <source>
        <strain evidence="7">ChiHjej12B11-29160</strain>
    </source>
</reference>
<dbReference type="SUPFAM" id="SSF53335">
    <property type="entry name" value="S-adenosyl-L-methionine-dependent methyltransferases"/>
    <property type="match status" value="1"/>
</dbReference>
<keyword evidence="1 4" id="KW-0489">Methyltransferase</keyword>
<evidence type="ECO:0000256" key="1">
    <source>
        <dbReference type="ARBA" id="ARBA00022603"/>
    </source>
</evidence>
<dbReference type="InterPro" id="IPR030390">
    <property type="entry name" value="MeTrfase_TrmA_AS"/>
</dbReference>
<dbReference type="Gene3D" id="2.40.50.1070">
    <property type="match status" value="1"/>
</dbReference>
<dbReference type="PROSITE" id="PS50926">
    <property type="entry name" value="TRAM"/>
    <property type="match status" value="1"/>
</dbReference>
<organism evidence="7 8">
    <name type="scientific">Candidatus Coprovicinus avistercoris</name>
    <dbReference type="NCBI Taxonomy" id="2840754"/>
    <lineage>
        <taxon>Bacteria</taxon>
        <taxon>Bacillati</taxon>
        <taxon>Actinomycetota</taxon>
        <taxon>Coriobacteriia</taxon>
        <taxon>Coriobacteriales</taxon>
        <taxon>Coriobacteriaceae</taxon>
        <taxon>Coriobacteriaceae incertae sedis</taxon>
        <taxon>Candidatus Coprovicinus</taxon>
    </lineage>
</organism>
<dbReference type="GO" id="GO:0070475">
    <property type="term" value="P:rRNA base methylation"/>
    <property type="evidence" value="ECO:0007669"/>
    <property type="project" value="TreeGrafter"/>
</dbReference>
<feature type="active site" description="Nucleophile" evidence="4">
    <location>
        <position position="393"/>
    </location>
</feature>
<dbReference type="PANTHER" id="PTHR11061">
    <property type="entry name" value="RNA M5U METHYLTRANSFERASE"/>
    <property type="match status" value="1"/>
</dbReference>
<dbReference type="PANTHER" id="PTHR11061:SF30">
    <property type="entry name" value="TRNA (URACIL(54)-C(5))-METHYLTRANSFERASE"/>
    <property type="match status" value="1"/>
</dbReference>
<keyword evidence="3 4" id="KW-0949">S-adenosyl-L-methionine</keyword>
<evidence type="ECO:0000313" key="7">
    <source>
        <dbReference type="EMBL" id="HIU23725.1"/>
    </source>
</evidence>
<dbReference type="PROSITE" id="PS51687">
    <property type="entry name" value="SAM_MT_RNA_M5U"/>
    <property type="match status" value="1"/>
</dbReference>
<accession>A0A9D1HYN1</accession>
<dbReference type="GO" id="GO:0070041">
    <property type="term" value="F:rRNA (uridine-C5-)-methyltransferase activity"/>
    <property type="evidence" value="ECO:0007669"/>
    <property type="project" value="TreeGrafter"/>
</dbReference>
<feature type="binding site" evidence="4">
    <location>
        <position position="302"/>
    </location>
    <ligand>
        <name>S-adenosyl-L-methionine</name>
        <dbReference type="ChEBI" id="CHEBI:59789"/>
    </ligand>
</feature>
<protein>
    <submittedName>
        <fullName evidence="7">23S rRNA (Uracil(1939)-C(5))-methyltransferase RlmD</fullName>
        <ecNumber evidence="7">2.1.1.190</ecNumber>
    </submittedName>
</protein>
<dbReference type="InterPro" id="IPR010280">
    <property type="entry name" value="U5_MeTrfase_fam"/>
</dbReference>
<dbReference type="CDD" id="cd02440">
    <property type="entry name" value="AdoMet_MTases"/>
    <property type="match status" value="1"/>
</dbReference>
<dbReference type="EC" id="2.1.1.190" evidence="7"/>
<feature type="active site" evidence="5">
    <location>
        <position position="393"/>
    </location>
</feature>
<dbReference type="Gene3D" id="3.40.50.150">
    <property type="entry name" value="Vaccinia Virus protein VP39"/>
    <property type="match status" value="1"/>
</dbReference>
<dbReference type="AlphaFoldDB" id="A0A9D1HYN1"/>
<dbReference type="SUPFAM" id="SSF50249">
    <property type="entry name" value="Nucleic acid-binding proteins"/>
    <property type="match status" value="1"/>
</dbReference>
<dbReference type="EMBL" id="DVMQ01000007">
    <property type="protein sequence ID" value="HIU23725.1"/>
    <property type="molecule type" value="Genomic_DNA"/>
</dbReference>
<feature type="binding site" evidence="4">
    <location>
        <position position="273"/>
    </location>
    <ligand>
        <name>S-adenosyl-L-methionine</name>
        <dbReference type="ChEBI" id="CHEBI:59789"/>
    </ligand>
</feature>
<dbReference type="Pfam" id="PF05958">
    <property type="entry name" value="tRNA_U5-meth_tr"/>
    <property type="match status" value="2"/>
</dbReference>
<evidence type="ECO:0000256" key="3">
    <source>
        <dbReference type="ARBA" id="ARBA00022691"/>
    </source>
</evidence>
<dbReference type="Proteomes" id="UP000824078">
    <property type="component" value="Unassembled WGS sequence"/>
</dbReference>
<comment type="caution">
    <text evidence="7">The sequence shown here is derived from an EMBL/GenBank/DDBJ whole genome shotgun (WGS) entry which is preliminary data.</text>
</comment>
<dbReference type="Gene3D" id="2.40.50.140">
    <property type="entry name" value="Nucleic acid-binding proteins"/>
    <property type="match status" value="1"/>
</dbReference>
<evidence type="ECO:0000313" key="8">
    <source>
        <dbReference type="Proteomes" id="UP000824078"/>
    </source>
</evidence>
<evidence type="ECO:0000256" key="4">
    <source>
        <dbReference type="PROSITE-ProRule" id="PRU01024"/>
    </source>
</evidence>
<dbReference type="InterPro" id="IPR002792">
    <property type="entry name" value="TRAM_dom"/>
</dbReference>
<dbReference type="InterPro" id="IPR029063">
    <property type="entry name" value="SAM-dependent_MTases_sf"/>
</dbReference>
<dbReference type="PROSITE" id="PS01231">
    <property type="entry name" value="TRMA_2"/>
    <property type="match status" value="1"/>
</dbReference>
<evidence type="ECO:0000256" key="2">
    <source>
        <dbReference type="ARBA" id="ARBA00022679"/>
    </source>
</evidence>
<reference evidence="7" key="2">
    <citation type="journal article" date="2021" name="PeerJ">
        <title>Extensive microbial diversity within the chicken gut microbiome revealed by metagenomics and culture.</title>
        <authorList>
            <person name="Gilroy R."/>
            <person name="Ravi A."/>
            <person name="Getino M."/>
            <person name="Pursley I."/>
            <person name="Horton D.L."/>
            <person name="Alikhan N.F."/>
            <person name="Baker D."/>
            <person name="Gharbi K."/>
            <person name="Hall N."/>
            <person name="Watson M."/>
            <person name="Adriaenssens E.M."/>
            <person name="Foster-Nyarko E."/>
            <person name="Jarju S."/>
            <person name="Secka A."/>
            <person name="Antonio M."/>
            <person name="Oren A."/>
            <person name="Chaudhuri R.R."/>
            <person name="La Ragione R."/>
            <person name="Hildebrand F."/>
            <person name="Pallen M.J."/>
        </authorList>
    </citation>
    <scope>NUCLEOTIDE SEQUENCE</scope>
    <source>
        <strain evidence="7">ChiHjej12B11-29160</strain>
    </source>
</reference>
<evidence type="ECO:0000256" key="5">
    <source>
        <dbReference type="PROSITE-ProRule" id="PRU10015"/>
    </source>
</evidence>
<comment type="similarity">
    <text evidence="4">Belongs to the class I-like SAM-binding methyltransferase superfamily. RNA M5U methyltransferase family.</text>
</comment>